<proteinExistence type="predicted"/>
<organism evidence="2 3">
    <name type="scientific">Zasmidium cellare ATCC 36951</name>
    <dbReference type="NCBI Taxonomy" id="1080233"/>
    <lineage>
        <taxon>Eukaryota</taxon>
        <taxon>Fungi</taxon>
        <taxon>Dikarya</taxon>
        <taxon>Ascomycota</taxon>
        <taxon>Pezizomycotina</taxon>
        <taxon>Dothideomycetes</taxon>
        <taxon>Dothideomycetidae</taxon>
        <taxon>Mycosphaerellales</taxon>
        <taxon>Mycosphaerellaceae</taxon>
        <taxon>Zasmidium</taxon>
    </lineage>
</organism>
<dbReference type="RefSeq" id="XP_033659903.1">
    <property type="nucleotide sequence ID" value="XM_033809979.1"/>
</dbReference>
<gene>
    <name evidence="2" type="ORF">M409DRAFT_30549</name>
</gene>
<dbReference type="SUPFAM" id="SSF52047">
    <property type="entry name" value="RNI-like"/>
    <property type="match status" value="1"/>
</dbReference>
<evidence type="ECO:0000313" key="3">
    <source>
        <dbReference type="Proteomes" id="UP000799537"/>
    </source>
</evidence>
<feature type="compositionally biased region" description="Basic and acidic residues" evidence="1">
    <location>
        <begin position="518"/>
        <end position="530"/>
    </location>
</feature>
<sequence>MMGYKGKATTSVTSLCSLPRDILFSISDILQRESPTSLSSLSLVNSQLHRLAQYCQHQHVRIEILGDTLIKRCAIIESNGLEAAVRQLTLVDIPGGNMQPCSKYRQHIDMIGRVLPRFTGLKSLDYRGNSVPAAILSILAPQVTLSATFPGSPKTSPADELLMRLYNNENLSTLNVQFTWIHESECRRIMRHLKEVILTCPNLKSLTLDVSQPTSGCVPSSQPIEYVGLGFEYGEKIAPLEELILLNYGFGRASRSPTSDVPSDVTGIVVANEIDYWVESFDWSRLKKLKTGYEKFALKAASQFTALEEVHILNSWRNPTMHEFLNQVANSLRTISAPTLRQVSLDGLMCHAGTLETLRLHRAEDHQGTWQGDCIDLDSLGQLQSGLPCLRELSVDIARSGRWPLTVFDAFAGFNRLRILDIWFELGLQDFEHPVEPQLTFDTARDVCEYLRSRCPKLQRMHLHSGHAPPIGFGFPSVQAFWPEQNSTSFVCERSERDDAVANDRFIITCPRLEQREKSLRREEERERGNRKPIGAQLRNHLHKTFKPTSYRRRKTAEDAFSTIGRSRRLRNEASLVAQQGPTPVSLWEGHYW</sequence>
<reference evidence="2" key="1">
    <citation type="journal article" date="2020" name="Stud. Mycol.">
        <title>101 Dothideomycetes genomes: a test case for predicting lifestyles and emergence of pathogens.</title>
        <authorList>
            <person name="Haridas S."/>
            <person name="Albert R."/>
            <person name="Binder M."/>
            <person name="Bloem J."/>
            <person name="Labutti K."/>
            <person name="Salamov A."/>
            <person name="Andreopoulos B."/>
            <person name="Baker S."/>
            <person name="Barry K."/>
            <person name="Bills G."/>
            <person name="Bluhm B."/>
            <person name="Cannon C."/>
            <person name="Castanera R."/>
            <person name="Culley D."/>
            <person name="Daum C."/>
            <person name="Ezra D."/>
            <person name="Gonzalez J."/>
            <person name="Henrissat B."/>
            <person name="Kuo A."/>
            <person name="Liang C."/>
            <person name="Lipzen A."/>
            <person name="Lutzoni F."/>
            <person name="Magnuson J."/>
            <person name="Mondo S."/>
            <person name="Nolan M."/>
            <person name="Ohm R."/>
            <person name="Pangilinan J."/>
            <person name="Park H.-J."/>
            <person name="Ramirez L."/>
            <person name="Alfaro M."/>
            <person name="Sun H."/>
            <person name="Tritt A."/>
            <person name="Yoshinaga Y."/>
            <person name="Zwiers L.-H."/>
            <person name="Turgeon B."/>
            <person name="Goodwin S."/>
            <person name="Spatafora J."/>
            <person name="Crous P."/>
            <person name="Grigoriev I."/>
        </authorList>
    </citation>
    <scope>NUCLEOTIDE SEQUENCE</scope>
    <source>
        <strain evidence="2">ATCC 36951</strain>
    </source>
</reference>
<dbReference type="AlphaFoldDB" id="A0A6A6BVZ9"/>
<dbReference type="GeneID" id="54563251"/>
<evidence type="ECO:0000313" key="2">
    <source>
        <dbReference type="EMBL" id="KAF2159014.1"/>
    </source>
</evidence>
<dbReference type="EMBL" id="ML993644">
    <property type="protein sequence ID" value="KAF2159014.1"/>
    <property type="molecule type" value="Genomic_DNA"/>
</dbReference>
<dbReference type="Gene3D" id="3.80.10.10">
    <property type="entry name" value="Ribonuclease Inhibitor"/>
    <property type="match status" value="1"/>
</dbReference>
<accession>A0A6A6BVZ9</accession>
<keyword evidence="3" id="KW-1185">Reference proteome</keyword>
<dbReference type="InterPro" id="IPR032675">
    <property type="entry name" value="LRR_dom_sf"/>
</dbReference>
<evidence type="ECO:0000256" key="1">
    <source>
        <dbReference type="SAM" id="MobiDB-lite"/>
    </source>
</evidence>
<dbReference type="Proteomes" id="UP000799537">
    <property type="component" value="Unassembled WGS sequence"/>
</dbReference>
<dbReference type="OrthoDB" id="3945550at2759"/>
<feature type="region of interest" description="Disordered" evidence="1">
    <location>
        <begin position="518"/>
        <end position="538"/>
    </location>
</feature>
<name>A0A6A6BVZ9_ZASCE</name>
<protein>
    <recommendedName>
        <fullName evidence="4">F-box domain-containing protein</fullName>
    </recommendedName>
</protein>
<evidence type="ECO:0008006" key="4">
    <source>
        <dbReference type="Google" id="ProtNLM"/>
    </source>
</evidence>